<feature type="compositionally biased region" description="Low complexity" evidence="4">
    <location>
        <begin position="693"/>
        <end position="707"/>
    </location>
</feature>
<feature type="compositionally biased region" description="Polar residues" evidence="4">
    <location>
        <begin position="940"/>
        <end position="958"/>
    </location>
</feature>
<reference evidence="6 8" key="1">
    <citation type="journal article" date="2020" name="Stud. Mycol.">
        <title>101 Dothideomycetes genomes: a test case for predicting lifestyles and emergence of pathogens.</title>
        <authorList>
            <person name="Haridas S."/>
            <person name="Albert R."/>
            <person name="Binder M."/>
            <person name="Bloem J."/>
            <person name="Labutti K."/>
            <person name="Salamov A."/>
            <person name="Andreopoulos B."/>
            <person name="Baker S."/>
            <person name="Barry K."/>
            <person name="Bills G."/>
            <person name="Bluhm B."/>
            <person name="Cannon C."/>
            <person name="Castanera R."/>
            <person name="Culley D."/>
            <person name="Daum C."/>
            <person name="Ezra D."/>
            <person name="Gonzalez J."/>
            <person name="Henrissat B."/>
            <person name="Kuo A."/>
            <person name="Liang C."/>
            <person name="Lipzen A."/>
            <person name="Lutzoni F."/>
            <person name="Magnuson J."/>
            <person name="Mondo S."/>
            <person name="Nolan M."/>
            <person name="Ohm R."/>
            <person name="Pangilinan J."/>
            <person name="Park H.-J."/>
            <person name="Ramirez L."/>
            <person name="Alfaro M."/>
            <person name="Sun H."/>
            <person name="Tritt A."/>
            <person name="Yoshinaga Y."/>
            <person name="Zwiers L.-H."/>
            <person name="Turgeon B."/>
            <person name="Goodwin S."/>
            <person name="Spatafora J."/>
            <person name="Crous P."/>
            <person name="Grigoriev I."/>
        </authorList>
    </citation>
    <scope>NUCLEOTIDE SEQUENCE</scope>
    <source>
        <strain evidence="6 8">CBS 304.34</strain>
    </source>
</reference>
<feature type="compositionally biased region" description="Polar residues" evidence="4">
    <location>
        <begin position="832"/>
        <end position="842"/>
    </location>
</feature>
<evidence type="ECO:0000313" key="8">
    <source>
        <dbReference type="RefSeq" id="XP_033583422.1"/>
    </source>
</evidence>
<dbReference type="PROSITE" id="PS51845">
    <property type="entry name" value="PDEASE_I_2"/>
    <property type="match status" value="1"/>
</dbReference>
<keyword evidence="7" id="KW-1185">Reference proteome</keyword>
<comment type="cofactor">
    <cofactor evidence="3">
        <name>a divalent metal cation</name>
        <dbReference type="ChEBI" id="CHEBI:60240"/>
    </cofactor>
    <text evidence="3">Binds 2 divalent metal cations per subunit. Site 1 may preferentially bind zinc ions, while site 2 has a preference for magnesium and/or manganese ions.</text>
</comment>
<dbReference type="PROSITE" id="PS00126">
    <property type="entry name" value="PDEASE_I_1"/>
    <property type="match status" value="1"/>
</dbReference>
<evidence type="ECO:0000256" key="2">
    <source>
        <dbReference type="ARBA" id="ARBA00022801"/>
    </source>
</evidence>
<dbReference type="Pfam" id="PF00233">
    <property type="entry name" value="PDEase_I"/>
    <property type="match status" value="1"/>
</dbReference>
<dbReference type="InterPro" id="IPR023174">
    <property type="entry name" value="PDEase_CS"/>
</dbReference>
<proteinExistence type="inferred from homology"/>
<gene>
    <name evidence="6 8" type="ORF">BDZ99DRAFT_136431</name>
</gene>
<dbReference type="GO" id="GO:0007165">
    <property type="term" value="P:signal transduction"/>
    <property type="evidence" value="ECO:0007669"/>
    <property type="project" value="InterPro"/>
</dbReference>
<feature type="region of interest" description="Disordered" evidence="4">
    <location>
        <begin position="674"/>
        <end position="1011"/>
    </location>
</feature>
<dbReference type="EMBL" id="MU003693">
    <property type="protein sequence ID" value="KAF2816458.1"/>
    <property type="molecule type" value="Genomic_DNA"/>
</dbReference>
<dbReference type="OrthoDB" id="546632at2759"/>
<dbReference type="RefSeq" id="XP_033583422.1">
    <property type="nucleotide sequence ID" value="XM_033712648.1"/>
</dbReference>
<dbReference type="SMART" id="SM00471">
    <property type="entry name" value="HDc"/>
    <property type="match status" value="1"/>
</dbReference>
<dbReference type="InterPro" id="IPR002073">
    <property type="entry name" value="PDEase_catalytic_dom"/>
</dbReference>
<reference evidence="8" key="2">
    <citation type="submission" date="2020-04" db="EMBL/GenBank/DDBJ databases">
        <authorList>
            <consortium name="NCBI Genome Project"/>
        </authorList>
    </citation>
    <scope>NUCLEOTIDE SEQUENCE</scope>
    <source>
        <strain evidence="8">CBS 304.34</strain>
    </source>
</reference>
<feature type="compositionally biased region" description="Polar residues" evidence="4">
    <location>
        <begin position="852"/>
        <end position="865"/>
    </location>
</feature>
<evidence type="ECO:0000259" key="5">
    <source>
        <dbReference type="PROSITE" id="PS51845"/>
    </source>
</evidence>
<comment type="similarity">
    <text evidence="3">Belongs to the cyclic nucleotide phosphodiesterase family.</text>
</comment>
<feature type="compositionally biased region" description="Basic and acidic residues" evidence="4">
    <location>
        <begin position="883"/>
        <end position="895"/>
    </location>
</feature>
<accession>A0A6A6Z6M1</accession>
<dbReference type="Gene3D" id="1.10.1300.10">
    <property type="entry name" value="3'5'-cyclic nucleotide phosphodiesterase, catalytic domain"/>
    <property type="match status" value="1"/>
</dbReference>
<evidence type="ECO:0000256" key="3">
    <source>
        <dbReference type="RuleBase" id="RU363067"/>
    </source>
</evidence>
<feature type="compositionally biased region" description="Basic residues" evidence="4">
    <location>
        <begin position="789"/>
        <end position="802"/>
    </location>
</feature>
<feature type="compositionally biased region" description="Low complexity" evidence="4">
    <location>
        <begin position="774"/>
        <end position="786"/>
    </location>
</feature>
<evidence type="ECO:0000256" key="4">
    <source>
        <dbReference type="SAM" id="MobiDB-lite"/>
    </source>
</evidence>
<dbReference type="InterPro" id="IPR036971">
    <property type="entry name" value="PDEase_catalytic_dom_sf"/>
</dbReference>
<dbReference type="PANTHER" id="PTHR11347">
    <property type="entry name" value="CYCLIC NUCLEOTIDE PHOSPHODIESTERASE"/>
    <property type="match status" value="1"/>
</dbReference>
<dbReference type="Proteomes" id="UP000504636">
    <property type="component" value="Unplaced"/>
</dbReference>
<evidence type="ECO:0000313" key="6">
    <source>
        <dbReference type="EMBL" id="KAF2816458.1"/>
    </source>
</evidence>
<evidence type="ECO:0000313" key="7">
    <source>
        <dbReference type="Proteomes" id="UP000504636"/>
    </source>
</evidence>
<dbReference type="AlphaFoldDB" id="A0A6A6Z6M1"/>
<dbReference type="SUPFAM" id="SSF109604">
    <property type="entry name" value="HD-domain/PDEase-like"/>
    <property type="match status" value="1"/>
</dbReference>
<name>A0A6A6Z6M1_9PEZI</name>
<reference evidence="8" key="3">
    <citation type="submission" date="2025-04" db="UniProtKB">
        <authorList>
            <consortium name="RefSeq"/>
        </authorList>
    </citation>
    <scope>IDENTIFICATION</scope>
    <source>
        <strain evidence="8">CBS 304.34</strain>
    </source>
</reference>
<evidence type="ECO:0000256" key="1">
    <source>
        <dbReference type="ARBA" id="ARBA00022723"/>
    </source>
</evidence>
<dbReference type="CDD" id="cd00077">
    <property type="entry name" value="HDc"/>
    <property type="match status" value="1"/>
</dbReference>
<keyword evidence="2 3" id="KW-0378">Hydrolase</keyword>
<feature type="compositionally biased region" description="Low complexity" evidence="4">
    <location>
        <begin position="987"/>
        <end position="1005"/>
    </location>
</feature>
<feature type="domain" description="PDEase" evidence="5">
    <location>
        <begin position="266"/>
        <end position="629"/>
    </location>
</feature>
<organism evidence="6">
    <name type="scientific">Mytilinidion resinicola</name>
    <dbReference type="NCBI Taxonomy" id="574789"/>
    <lineage>
        <taxon>Eukaryota</taxon>
        <taxon>Fungi</taxon>
        <taxon>Dikarya</taxon>
        <taxon>Ascomycota</taxon>
        <taxon>Pezizomycotina</taxon>
        <taxon>Dothideomycetes</taxon>
        <taxon>Pleosporomycetidae</taxon>
        <taxon>Mytilinidiales</taxon>
        <taxon>Mytilinidiaceae</taxon>
        <taxon>Mytilinidion</taxon>
    </lineage>
</organism>
<keyword evidence="1 3" id="KW-0479">Metal-binding</keyword>
<protein>
    <recommendedName>
        <fullName evidence="3">Phosphodiesterase</fullName>
        <ecNumber evidence="3">3.1.4.-</ecNumber>
    </recommendedName>
</protein>
<dbReference type="GeneID" id="54453541"/>
<sequence length="1011" mass="111461">MEHGACNVIYIDRRANDEHVRRDSLSNSLATRTSTGSYSPGYFSMGKSPPPEISANVETIMSTFNQVHICGSGASCLTKISDLQNTSADIPTLVLIDVPYDEEQRQRRLSRDPRTASPTSTRTVNLDVNNLDDLYGMHLLVHISSEIQSRNVSKLVIPVVVLSGLDRDWASTNLPSPSVHGSQVLTDTVRLVRYLDAGAVDVLSSPLSKDHVQGLAVHAYRVHKEVSKEESGFLISRKNRKLSWVGVDDEKPYAYLREAMVSNLMSRICNPEATRDSIDPKDFYMDPERKAYVAEAIGSWTFSAHEFTDDELLYGALLMLQHALQMPDLESWRMSEDDLLVFLMASRIAYNEFVLYHNFRHVTDVLQALFYFLVRIGTLPEYAMGSPHPGKFEKPAIANLLKPFDALTLLISAIGHDVGHPGVNNAFLVALNAPLAQLYNDRSVLESFHCAAYSQILRRYWPVAFSDTTMRKLMINSILATDMGLHFKYMTELGHVQEKLAHNAGGMDGWSPKVQEEYKDLTCGLLIKCADISNVARKFDVAARWASVLTDEFSNQGTMEQELDMPSCLFGGPPVLNNLTKMAESQIGFMNIFARPLFEAVADILPAMQFSVDEILTNKAIWEVKIEQEKESLKKMPTINLGLLAPGYDTDPTPSPFSGGPVKSYLHSESLPAPTTKLASNVPAPRTDATQRSPLSDGSNRSSSSGSHTQYATPASGPERGSRRSSVAGLPSPLHLNSVENQSHSRRGSGDASVTAILVTQTPTPPGIERPKDAPSGSPALPASPSKRNNTKAKKLPQKPTKKSSNDGEKDSARPVTAPSSSRRSQGKKKNLSSYPPYTSSRPLAIGPDFDSATNVFPISKSPSQRHSELDLTHGHNGNLDGSRVHDWDSSKLTDDSSTSRPDGERDLSWWRQMSTRRRTRDLKLSNEEPLSPNKEMYLATSTSNTNSGYSASSTSPIQDRDKVPKWSRIFRRKTRVPSDKGRQYGSAPDSSLTLTTPPTSNPNDASSDIH</sequence>
<dbReference type="GO" id="GO:0004114">
    <property type="term" value="F:3',5'-cyclic-nucleotide phosphodiesterase activity"/>
    <property type="evidence" value="ECO:0007669"/>
    <property type="project" value="InterPro"/>
</dbReference>
<dbReference type="GO" id="GO:0046872">
    <property type="term" value="F:metal ion binding"/>
    <property type="evidence" value="ECO:0007669"/>
    <property type="project" value="UniProtKB-KW"/>
</dbReference>
<dbReference type="EC" id="3.1.4.-" evidence="3"/>
<feature type="compositionally biased region" description="Basic and acidic residues" evidence="4">
    <location>
        <begin position="804"/>
        <end position="813"/>
    </location>
</feature>
<dbReference type="InterPro" id="IPR003607">
    <property type="entry name" value="HD/PDEase_dom"/>
</dbReference>